<gene>
    <name evidence="11" type="ORF">EH31_10070</name>
</gene>
<comment type="subcellular location">
    <subcellularLocation>
        <location evidence="1">Cell membrane</location>
        <topology evidence="1">Multi-pass membrane protein</topology>
    </subcellularLocation>
</comment>
<keyword evidence="12" id="KW-1185">Reference proteome</keyword>
<evidence type="ECO:0000256" key="8">
    <source>
        <dbReference type="SAM" id="Phobius"/>
    </source>
</evidence>
<dbReference type="GO" id="GO:0008381">
    <property type="term" value="F:mechanosensitive monoatomic ion channel activity"/>
    <property type="evidence" value="ECO:0007669"/>
    <property type="project" value="UniProtKB-ARBA"/>
</dbReference>
<dbReference type="Gene3D" id="1.10.287.1260">
    <property type="match status" value="1"/>
</dbReference>
<dbReference type="eggNOG" id="COG3264">
    <property type="taxonomic scope" value="Bacteria"/>
</dbReference>
<feature type="domain" description="Mechanosensitive ion channel MscS" evidence="9">
    <location>
        <begin position="168"/>
        <end position="238"/>
    </location>
</feature>
<dbReference type="Pfam" id="PF21082">
    <property type="entry name" value="MS_channel_3rd"/>
    <property type="match status" value="1"/>
</dbReference>
<evidence type="ECO:0000256" key="6">
    <source>
        <dbReference type="ARBA" id="ARBA00023136"/>
    </source>
</evidence>
<name>A0A074M6N4_ERYLO</name>
<proteinExistence type="inferred from homology"/>
<evidence type="ECO:0000259" key="9">
    <source>
        <dbReference type="Pfam" id="PF00924"/>
    </source>
</evidence>
<dbReference type="InterPro" id="IPR049278">
    <property type="entry name" value="MS_channel_C"/>
</dbReference>
<dbReference type="RefSeq" id="WP_034959869.1">
    <property type="nucleotide sequence ID" value="NZ_JMIW01000003.1"/>
</dbReference>
<evidence type="ECO:0000256" key="4">
    <source>
        <dbReference type="ARBA" id="ARBA00022692"/>
    </source>
</evidence>
<dbReference type="Pfam" id="PF00924">
    <property type="entry name" value="MS_channel_2nd"/>
    <property type="match status" value="1"/>
</dbReference>
<evidence type="ECO:0000256" key="3">
    <source>
        <dbReference type="ARBA" id="ARBA00022475"/>
    </source>
</evidence>
<feature type="transmembrane region" description="Helical" evidence="8">
    <location>
        <begin position="151"/>
        <end position="180"/>
    </location>
</feature>
<dbReference type="InterPro" id="IPR052702">
    <property type="entry name" value="MscS-like_channel"/>
</dbReference>
<dbReference type="Gene3D" id="3.30.70.100">
    <property type="match status" value="1"/>
</dbReference>
<organism evidence="11 12">
    <name type="scientific">Erythrobacter longus</name>
    <dbReference type="NCBI Taxonomy" id="1044"/>
    <lineage>
        <taxon>Bacteria</taxon>
        <taxon>Pseudomonadati</taxon>
        <taxon>Pseudomonadota</taxon>
        <taxon>Alphaproteobacteria</taxon>
        <taxon>Sphingomonadales</taxon>
        <taxon>Erythrobacteraceae</taxon>
        <taxon>Erythrobacter/Porphyrobacter group</taxon>
        <taxon>Erythrobacter</taxon>
    </lineage>
</organism>
<dbReference type="InterPro" id="IPR023408">
    <property type="entry name" value="MscS_beta-dom_sf"/>
</dbReference>
<feature type="compositionally biased region" description="Low complexity" evidence="7">
    <location>
        <begin position="1"/>
        <end position="15"/>
    </location>
</feature>
<evidence type="ECO:0000256" key="7">
    <source>
        <dbReference type="SAM" id="MobiDB-lite"/>
    </source>
</evidence>
<evidence type="ECO:0000256" key="5">
    <source>
        <dbReference type="ARBA" id="ARBA00022989"/>
    </source>
</evidence>
<dbReference type="AlphaFoldDB" id="A0A074M6N4"/>
<dbReference type="SUPFAM" id="SSF82689">
    <property type="entry name" value="Mechanosensitive channel protein MscS (YggB), C-terminal domain"/>
    <property type="match status" value="1"/>
</dbReference>
<dbReference type="InterPro" id="IPR011066">
    <property type="entry name" value="MscS_channel_C_sf"/>
</dbReference>
<reference evidence="11 12" key="1">
    <citation type="submission" date="2014-04" db="EMBL/GenBank/DDBJ databases">
        <title>A comprehensive comparison of genomes of Erythrobacter spp. strains.</title>
        <authorList>
            <person name="Zheng Q."/>
        </authorList>
    </citation>
    <scope>NUCLEOTIDE SEQUENCE [LARGE SCALE GENOMIC DNA]</scope>
    <source>
        <strain evidence="11 12">DSM 6997</strain>
    </source>
</reference>
<dbReference type="InterPro" id="IPR006685">
    <property type="entry name" value="MscS_channel_2nd"/>
</dbReference>
<evidence type="ECO:0000313" key="12">
    <source>
        <dbReference type="Proteomes" id="UP000027647"/>
    </source>
</evidence>
<evidence type="ECO:0000259" key="10">
    <source>
        <dbReference type="Pfam" id="PF21082"/>
    </source>
</evidence>
<keyword evidence="5 8" id="KW-1133">Transmembrane helix</keyword>
<evidence type="ECO:0000256" key="1">
    <source>
        <dbReference type="ARBA" id="ARBA00004651"/>
    </source>
</evidence>
<evidence type="ECO:0000313" key="11">
    <source>
        <dbReference type="EMBL" id="KEO90426.1"/>
    </source>
</evidence>
<sequence length="358" mass="38963">MTATTPETSTTAEPTPELEADSGEAPSQAWSLAQEVPAEEELVSVAEGAKEGLAAQSDTLGAVIGTLDSWALVVGEVRISVFDVVFLLATIGLVITAAWFITRLARNLIGRVSAFDGSQKLLAEKLATIAIWAIAFFVTIDLIGIDLTALAIFGGAFGLAIGFGLQKTFGNLISGILLLLDKSIKPGDVISVADTTGNEAVGQIRKIGIRAISVITRDQTEYLIPNELLMTNQVVNWSYSSKDVRVKAPVGVSYDSDLELVTKLLYQAADDIERVQKHPKPRVNLMEFGDNSVNFELRFWIQDPEGGLANIRSDVYMRIWQLFKENNIEIPFPQRDLHLRSSKQLDQLVELMSAGKAS</sequence>
<comment type="caution">
    <text evidence="11">The sequence shown here is derived from an EMBL/GenBank/DDBJ whole genome shotgun (WGS) entry which is preliminary data.</text>
</comment>
<feature type="transmembrane region" description="Helical" evidence="8">
    <location>
        <begin position="84"/>
        <end position="105"/>
    </location>
</feature>
<dbReference type="EMBL" id="JMIW01000003">
    <property type="protein sequence ID" value="KEO90426.1"/>
    <property type="molecule type" value="Genomic_DNA"/>
</dbReference>
<dbReference type="Gene3D" id="2.30.30.60">
    <property type="match status" value="1"/>
</dbReference>
<feature type="region of interest" description="Disordered" evidence="7">
    <location>
        <begin position="1"/>
        <end position="30"/>
    </location>
</feature>
<feature type="transmembrane region" description="Helical" evidence="8">
    <location>
        <begin position="126"/>
        <end position="145"/>
    </location>
</feature>
<keyword evidence="4 8" id="KW-0812">Transmembrane</keyword>
<accession>A0A074M6N4</accession>
<evidence type="ECO:0000256" key="2">
    <source>
        <dbReference type="ARBA" id="ARBA00008017"/>
    </source>
</evidence>
<dbReference type="OrthoDB" id="9799209at2"/>
<protein>
    <submittedName>
        <fullName evidence="11">Mechanosensitive ion channel protein</fullName>
    </submittedName>
</protein>
<keyword evidence="6 8" id="KW-0472">Membrane</keyword>
<dbReference type="InterPro" id="IPR010920">
    <property type="entry name" value="LSM_dom_sf"/>
</dbReference>
<feature type="domain" description="Mechanosensitive ion channel MscS C-terminal" evidence="10">
    <location>
        <begin position="246"/>
        <end position="330"/>
    </location>
</feature>
<keyword evidence="3" id="KW-1003">Cell membrane</keyword>
<dbReference type="PANTHER" id="PTHR30347">
    <property type="entry name" value="POTASSIUM CHANNEL RELATED"/>
    <property type="match status" value="1"/>
</dbReference>
<dbReference type="STRING" id="1044.EH31_10070"/>
<dbReference type="PANTHER" id="PTHR30347:SF1">
    <property type="entry name" value="MECHANOSENSITIVE CHANNEL MSCK"/>
    <property type="match status" value="1"/>
</dbReference>
<dbReference type="SUPFAM" id="SSF82861">
    <property type="entry name" value="Mechanosensitive channel protein MscS (YggB), transmembrane region"/>
    <property type="match status" value="1"/>
</dbReference>
<dbReference type="Proteomes" id="UP000027647">
    <property type="component" value="Unassembled WGS sequence"/>
</dbReference>
<dbReference type="SUPFAM" id="SSF50182">
    <property type="entry name" value="Sm-like ribonucleoproteins"/>
    <property type="match status" value="1"/>
</dbReference>
<dbReference type="InterPro" id="IPR011014">
    <property type="entry name" value="MscS_channel_TM-2"/>
</dbReference>
<comment type="similarity">
    <text evidence="2">Belongs to the MscS (TC 1.A.23) family.</text>
</comment>
<dbReference type="GO" id="GO:0005886">
    <property type="term" value="C:plasma membrane"/>
    <property type="evidence" value="ECO:0007669"/>
    <property type="project" value="UniProtKB-SubCell"/>
</dbReference>